<accession>A0ABT9E369</accession>
<feature type="signal peptide" evidence="1">
    <location>
        <begin position="1"/>
        <end position="27"/>
    </location>
</feature>
<proteinExistence type="predicted"/>
<evidence type="ECO:0000313" key="3">
    <source>
        <dbReference type="Proteomes" id="UP001243009"/>
    </source>
</evidence>
<reference evidence="2 3" key="1">
    <citation type="submission" date="2023-08" db="EMBL/GenBank/DDBJ databases">
        <title>The draft genome sequence of Paracraurococcus sp. LOR1-02.</title>
        <authorList>
            <person name="Kingkaew E."/>
            <person name="Tanasupawat S."/>
        </authorList>
    </citation>
    <scope>NUCLEOTIDE SEQUENCE [LARGE SCALE GENOMIC DNA]</scope>
    <source>
        <strain evidence="2 3">LOR1-02</strain>
    </source>
</reference>
<dbReference type="Gene3D" id="3.40.50.1110">
    <property type="entry name" value="SGNH hydrolase"/>
    <property type="match status" value="1"/>
</dbReference>
<feature type="chain" id="PRO_5046903279" description="Sialate O-acetylesterase domain-containing protein" evidence="1">
    <location>
        <begin position="28"/>
        <end position="370"/>
    </location>
</feature>
<keyword evidence="3" id="KW-1185">Reference proteome</keyword>
<protein>
    <recommendedName>
        <fullName evidence="4">Sialate O-acetylesterase domain-containing protein</fullName>
    </recommendedName>
</protein>
<organism evidence="2 3">
    <name type="scientific">Paracraurococcus lichenis</name>
    <dbReference type="NCBI Taxonomy" id="3064888"/>
    <lineage>
        <taxon>Bacteria</taxon>
        <taxon>Pseudomonadati</taxon>
        <taxon>Pseudomonadota</taxon>
        <taxon>Alphaproteobacteria</taxon>
        <taxon>Acetobacterales</taxon>
        <taxon>Roseomonadaceae</taxon>
        <taxon>Paracraurococcus</taxon>
    </lineage>
</organism>
<evidence type="ECO:0000313" key="2">
    <source>
        <dbReference type="EMBL" id="MDO9710594.1"/>
    </source>
</evidence>
<dbReference type="SUPFAM" id="SSF52266">
    <property type="entry name" value="SGNH hydrolase"/>
    <property type="match status" value="1"/>
</dbReference>
<evidence type="ECO:0008006" key="4">
    <source>
        <dbReference type="Google" id="ProtNLM"/>
    </source>
</evidence>
<dbReference type="EMBL" id="JAUTWS010000019">
    <property type="protein sequence ID" value="MDO9710594.1"/>
    <property type="molecule type" value="Genomic_DNA"/>
</dbReference>
<dbReference type="InterPro" id="IPR036514">
    <property type="entry name" value="SGNH_hydro_sf"/>
</dbReference>
<gene>
    <name evidence="2" type="ORF">Q7A36_19735</name>
</gene>
<comment type="caution">
    <text evidence="2">The sequence shown here is derived from an EMBL/GenBank/DDBJ whole genome shotgun (WGS) entry which is preliminary data.</text>
</comment>
<dbReference type="RefSeq" id="WP_305105455.1">
    <property type="nucleotide sequence ID" value="NZ_JAUTWS010000019.1"/>
</dbReference>
<evidence type="ECO:0000256" key="1">
    <source>
        <dbReference type="SAM" id="SignalP"/>
    </source>
</evidence>
<dbReference type="Proteomes" id="UP001243009">
    <property type="component" value="Unassembled WGS sequence"/>
</dbReference>
<name>A0ABT9E369_9PROT</name>
<sequence length="370" mass="37322">MERGQNRRWARAALGLALLLVVRPAGALPPPDCIHALEGATARIPLPPGPGAWAVRDQAGRPVRPAGPADADGGLRVPPGGWYRLYRDDAPVGGRFAAGHVVLVTGQSQAGGLFFATWPQVGAHPVGPADPPAPPVSAVLEGCREPAGCPWGETRWRPAGEALGARILLAELARLRPGIPVALADTSWGNAGILDLLDPAGPARPYLVRVAEAAAPASALLVLAHGTSDALARTPPAAYAAGVGALAGLLRAAGGNPAMPALQAPLAPLRDAVALLGSGRLAGLAGITSAGHWTLALGLAWHRPLDPATAAQAGAIRYAQAEAARRFGLLPGGDMAAVESGADGIHWSAEGVRRAAREAAAALAAALPPP</sequence>
<keyword evidence="1" id="KW-0732">Signal</keyword>